<comment type="caution">
    <text evidence="16">Lacks conserved residue(s) required for the propagation of feature annotation.</text>
</comment>
<reference evidence="17 18" key="1">
    <citation type="submission" date="2014-07" db="EMBL/GenBank/DDBJ databases">
        <title>Genomic and transcriptomic analysis on Apis cerana provide comprehensive insights into honey bee biology.</title>
        <authorList>
            <person name="Diao Q."/>
            <person name="Sun L."/>
            <person name="Zheng H."/>
            <person name="Zheng H."/>
            <person name="Xu S."/>
            <person name="Wang S."/>
            <person name="Zeng Z."/>
            <person name="Hu F."/>
            <person name="Su S."/>
            <person name="Wu J."/>
        </authorList>
    </citation>
    <scope>NUCLEOTIDE SEQUENCE [LARGE SCALE GENOMIC DNA]</scope>
    <source>
        <tissue evidence="17">Pupae without intestine</tissue>
    </source>
</reference>
<evidence type="ECO:0000256" key="12">
    <source>
        <dbReference type="ARBA" id="ARBA00024143"/>
    </source>
</evidence>
<keyword evidence="7" id="KW-0677">Repeat</keyword>
<name>A0A2A3ES34_APICC</name>
<dbReference type="InterPro" id="IPR023395">
    <property type="entry name" value="MCP_dom_sf"/>
</dbReference>
<dbReference type="GO" id="GO:0005743">
    <property type="term" value="C:mitochondrial inner membrane"/>
    <property type="evidence" value="ECO:0007669"/>
    <property type="project" value="UniProtKB-SubCell"/>
</dbReference>
<evidence type="ECO:0000256" key="13">
    <source>
        <dbReference type="ARBA" id="ARBA00045250"/>
    </source>
</evidence>
<organism evidence="17 18">
    <name type="scientific">Apis cerana cerana</name>
    <name type="common">Oriental honeybee</name>
    <dbReference type="NCBI Taxonomy" id="94128"/>
    <lineage>
        <taxon>Eukaryota</taxon>
        <taxon>Metazoa</taxon>
        <taxon>Ecdysozoa</taxon>
        <taxon>Arthropoda</taxon>
        <taxon>Hexapoda</taxon>
        <taxon>Insecta</taxon>
        <taxon>Pterygota</taxon>
        <taxon>Neoptera</taxon>
        <taxon>Endopterygota</taxon>
        <taxon>Hymenoptera</taxon>
        <taxon>Apocrita</taxon>
        <taxon>Aculeata</taxon>
        <taxon>Apoidea</taxon>
        <taxon>Anthophila</taxon>
        <taxon>Apidae</taxon>
        <taxon>Apis</taxon>
    </lineage>
</organism>
<comment type="catalytic activity">
    <reaction evidence="12">
        <text>ADP(in) + ATP(out) = ADP(out) + ATP(in)</text>
        <dbReference type="Rhea" id="RHEA:34999"/>
        <dbReference type="ChEBI" id="CHEBI:30616"/>
        <dbReference type="ChEBI" id="CHEBI:456216"/>
    </reaction>
    <physiologicalReaction direction="left-to-right" evidence="12">
        <dbReference type="Rhea" id="RHEA:35000"/>
    </physiologicalReaction>
</comment>
<gene>
    <name evidence="17" type="ORF">APICC_09929</name>
</gene>
<dbReference type="GO" id="GO:1901029">
    <property type="term" value="P:negative regulation of mitochondrial outer membrane permeabilization involved in apoptotic signaling pathway"/>
    <property type="evidence" value="ECO:0007669"/>
    <property type="project" value="TreeGrafter"/>
</dbReference>
<accession>A0A2A3ES34</accession>
<evidence type="ECO:0000313" key="18">
    <source>
        <dbReference type="Proteomes" id="UP000242457"/>
    </source>
</evidence>
<dbReference type="SUPFAM" id="SSF103506">
    <property type="entry name" value="Mitochondrial carrier"/>
    <property type="match status" value="1"/>
</dbReference>
<evidence type="ECO:0000256" key="10">
    <source>
        <dbReference type="ARBA" id="ARBA00023128"/>
    </source>
</evidence>
<evidence type="ECO:0000256" key="7">
    <source>
        <dbReference type="ARBA" id="ARBA00022737"/>
    </source>
</evidence>
<evidence type="ECO:0000256" key="8">
    <source>
        <dbReference type="ARBA" id="ARBA00022792"/>
    </source>
</evidence>
<comment type="subunit">
    <text evidence="3 16">Monomer.</text>
</comment>
<comment type="function">
    <text evidence="13">ADP:ATP antiporter that mediates import of ADP into the mitochondrial matrix for ATP synthesis, and export of ATP out to fuel the cell. Cycles between the cytoplasmic-open state (c-state) and the matrix-open state (m-state): operates by the alternating access mechanism with a single substrate-binding site intermittently exposed to either the cytosolic (c-state) or matrix (m-state) side of the inner mitochondrial membrane.</text>
</comment>
<keyword evidence="9 16" id="KW-1133">Transmembrane helix</keyword>
<evidence type="ECO:0000256" key="11">
    <source>
        <dbReference type="ARBA" id="ARBA00023136"/>
    </source>
</evidence>
<dbReference type="InterPro" id="IPR002113">
    <property type="entry name" value="ADT_euk_type"/>
</dbReference>
<dbReference type="InterPro" id="IPR002067">
    <property type="entry name" value="MCP"/>
</dbReference>
<keyword evidence="18" id="KW-1185">Reference proteome</keyword>
<evidence type="ECO:0000256" key="1">
    <source>
        <dbReference type="ARBA" id="ARBA00004448"/>
    </source>
</evidence>
<evidence type="ECO:0000256" key="2">
    <source>
        <dbReference type="ARBA" id="ARBA00006375"/>
    </source>
</evidence>
<dbReference type="GO" id="GO:0005471">
    <property type="term" value="F:ATP:ADP antiporter activity"/>
    <property type="evidence" value="ECO:0007669"/>
    <property type="project" value="UniProtKB-UniRule"/>
</dbReference>
<dbReference type="AlphaFoldDB" id="A0A2A3ES34"/>
<dbReference type="PRINTS" id="PR00927">
    <property type="entry name" value="ADPTRNSLCASE"/>
</dbReference>
<keyword evidence="11 14" id="KW-0472">Membrane</keyword>
<feature type="repeat" description="Solcar" evidence="14">
    <location>
        <begin position="112"/>
        <end position="203"/>
    </location>
</feature>
<dbReference type="InterPro" id="IPR018108">
    <property type="entry name" value="MCP_transmembrane"/>
</dbReference>
<evidence type="ECO:0000256" key="14">
    <source>
        <dbReference type="PROSITE-ProRule" id="PRU00282"/>
    </source>
</evidence>
<evidence type="ECO:0000256" key="9">
    <source>
        <dbReference type="ARBA" id="ARBA00022989"/>
    </source>
</evidence>
<dbReference type="EMBL" id="KZ288194">
    <property type="protein sequence ID" value="PBC33851.1"/>
    <property type="molecule type" value="Genomic_DNA"/>
</dbReference>
<feature type="transmembrane region" description="Helical" evidence="16">
    <location>
        <begin position="27"/>
        <end position="47"/>
    </location>
</feature>
<comment type="function">
    <text evidence="16">Catalyzes the exchange of ADP and ATP across the membrane.</text>
</comment>
<evidence type="ECO:0000313" key="17">
    <source>
        <dbReference type="EMBL" id="PBC33851.1"/>
    </source>
</evidence>
<protein>
    <recommendedName>
        <fullName evidence="16">ADP/ATP translocase</fullName>
    </recommendedName>
    <alternativeName>
        <fullName evidence="16">ADP,ATP carrier protein</fullName>
    </alternativeName>
</protein>
<comment type="subcellular location">
    <subcellularLocation>
        <location evidence="16">Membrane</location>
        <topology evidence="16">Multi-pass membrane protein</topology>
    </subcellularLocation>
    <subcellularLocation>
        <location evidence="1">Mitochondrion inner membrane</location>
        <topology evidence="1">Multi-pass membrane protein</topology>
    </subcellularLocation>
</comment>
<dbReference type="Proteomes" id="UP000242457">
    <property type="component" value="Unassembled WGS sequence"/>
</dbReference>
<evidence type="ECO:0000256" key="15">
    <source>
        <dbReference type="RuleBase" id="RU000488"/>
    </source>
</evidence>
<keyword evidence="5" id="KW-0050">Antiport</keyword>
<proteinExistence type="inferred from homology"/>
<dbReference type="Gene3D" id="1.50.40.10">
    <property type="entry name" value="Mitochondrial carrier domain"/>
    <property type="match status" value="1"/>
</dbReference>
<dbReference type="STRING" id="94128.A0A2A3ES34"/>
<evidence type="ECO:0000256" key="16">
    <source>
        <dbReference type="RuleBase" id="RU368008"/>
    </source>
</evidence>
<keyword evidence="8" id="KW-0999">Mitochondrion inner membrane</keyword>
<keyword evidence="10" id="KW-0496">Mitochondrion</keyword>
<dbReference type="PANTHER" id="PTHR45635">
    <property type="entry name" value="ADP,ATP CARRIER PROTEIN 1-RELATED-RELATED"/>
    <property type="match status" value="1"/>
</dbReference>
<evidence type="ECO:0000256" key="6">
    <source>
        <dbReference type="ARBA" id="ARBA00022692"/>
    </source>
</evidence>
<feature type="repeat" description="Solcar" evidence="14">
    <location>
        <begin position="220"/>
        <end position="307"/>
    </location>
</feature>
<evidence type="ECO:0000256" key="3">
    <source>
        <dbReference type="ARBA" id="ARBA00011245"/>
    </source>
</evidence>
<evidence type="ECO:0000256" key="4">
    <source>
        <dbReference type="ARBA" id="ARBA00022448"/>
    </source>
</evidence>
<evidence type="ECO:0000256" key="5">
    <source>
        <dbReference type="ARBA" id="ARBA00022449"/>
    </source>
</evidence>
<dbReference type="GO" id="GO:1990544">
    <property type="term" value="P:mitochondrial ATP transmembrane transport"/>
    <property type="evidence" value="ECO:0007669"/>
    <property type="project" value="InterPro"/>
</dbReference>
<dbReference type="PROSITE" id="PS50920">
    <property type="entry name" value="SOLCAR"/>
    <property type="match status" value="2"/>
</dbReference>
<dbReference type="GO" id="GO:0140021">
    <property type="term" value="P:mitochondrial ADP transmembrane transport"/>
    <property type="evidence" value="ECO:0007669"/>
    <property type="project" value="InterPro"/>
</dbReference>
<dbReference type="OrthoDB" id="270584at2759"/>
<dbReference type="PANTHER" id="PTHR45635:SF14">
    <property type="entry name" value="ADP_ATP TRANSLOCASE"/>
    <property type="match status" value="1"/>
</dbReference>
<keyword evidence="4 15" id="KW-0813">Transport</keyword>
<comment type="similarity">
    <text evidence="2 15">Belongs to the mitochondrial carrier (TC 2.A.29) family.</text>
</comment>
<sequence>MENRDKHTTQSDSKVDAKLLNGLDTRLHVAIDFGASFIISGILAIIFRSMTAPLERIKLILQTQASSRQIGIQKRAPYSGVLNAFIRIPKEQGFLSLWRGNLLNIIPSGTYNHIILPFLTGGSVGATSTMILYPLNFCNTRISVDVGDDKIIKREFSNLKDCLTKVYKNDGYRGFYQGSFYMAIAHSSYRSVYFGGYTIGKRIYLNNSLQDDKNSHTVTVPFLVSLLLAQSSSWAAIVIAYPFDTLARQKMLWSGRNAIEYPPMRHVMNNIMAKDGLFGFYKGVQANLMTTICGSSVLVTYDIVKFRFDKLMESYSKDTI</sequence>
<keyword evidence="6 14" id="KW-0812">Transmembrane</keyword>
<dbReference type="Pfam" id="PF00153">
    <property type="entry name" value="Mito_carr"/>
    <property type="match status" value="3"/>
</dbReference>
<dbReference type="PRINTS" id="PR00926">
    <property type="entry name" value="MITOCARRIER"/>
</dbReference>